<dbReference type="AlphaFoldDB" id="A0A926I738"/>
<evidence type="ECO:0000256" key="1">
    <source>
        <dbReference type="ARBA" id="ARBA00022737"/>
    </source>
</evidence>
<dbReference type="Pfam" id="PF19127">
    <property type="entry name" value="Choline_bind_3"/>
    <property type="match status" value="1"/>
</dbReference>
<dbReference type="InterPro" id="IPR032675">
    <property type="entry name" value="LRR_dom_sf"/>
</dbReference>
<protein>
    <submittedName>
        <fullName evidence="4">Uncharacterized protein</fullName>
    </submittedName>
</protein>
<keyword evidence="1" id="KW-0677">Repeat</keyword>
<keyword evidence="3" id="KW-0732">Signal</keyword>
<proteinExistence type="predicted"/>
<dbReference type="EMBL" id="JACRSV010000001">
    <property type="protein sequence ID" value="MBC8559516.1"/>
    <property type="molecule type" value="Genomic_DNA"/>
</dbReference>
<feature type="chain" id="PRO_5039720090" evidence="3">
    <location>
        <begin position="26"/>
        <end position="565"/>
    </location>
</feature>
<dbReference type="SUPFAM" id="SSF69360">
    <property type="entry name" value="Cell wall binding repeat"/>
    <property type="match status" value="1"/>
</dbReference>
<reference evidence="4" key="1">
    <citation type="submission" date="2020-08" db="EMBL/GenBank/DDBJ databases">
        <title>Genome public.</title>
        <authorList>
            <person name="Liu C."/>
            <person name="Sun Q."/>
        </authorList>
    </citation>
    <scope>NUCLEOTIDE SEQUENCE</scope>
    <source>
        <strain evidence="4">NSJ-33</strain>
    </source>
</reference>
<dbReference type="Gene3D" id="3.80.10.10">
    <property type="entry name" value="Ribonuclease Inhibitor"/>
    <property type="match status" value="2"/>
</dbReference>
<feature type="signal peptide" evidence="3">
    <location>
        <begin position="1"/>
        <end position="25"/>
    </location>
</feature>
<dbReference type="Gene3D" id="2.10.270.10">
    <property type="entry name" value="Cholin Binding"/>
    <property type="match status" value="2"/>
</dbReference>
<comment type="caution">
    <text evidence="4">The sequence shown here is derived from an EMBL/GenBank/DDBJ whole genome shotgun (WGS) entry which is preliminary data.</text>
</comment>
<evidence type="ECO:0000313" key="5">
    <source>
        <dbReference type="Proteomes" id="UP000610760"/>
    </source>
</evidence>
<dbReference type="PROSITE" id="PS51170">
    <property type="entry name" value="CW"/>
    <property type="match status" value="2"/>
</dbReference>
<sequence>MMKKLIKFVLSALVLSCIFSIVTSAAVSAKSYSGRMRDGFSWTMDLDTGTLTINGNGYFNDLDPLFYPSNDCWADYQNQIRHIVLGKGDTSITTGPGTINSFGRGRLIAFNQLPNLETYSGSLKDGFTWNLSVPDKMLTITGEGTLFADNFSGAWSAFDVKTLVLSDGIKRVGLNRDDKNGLRYSIPSFDTVQIGSRISNYNDLRGIASQKFELITDNPNFSVYDGVLYTKDYKRLLVTPSDRDTITLHPKTEALATYRPSWPNASIRPMVKQSFQVADGNTHYAVYDGALYTKDYTKLISCPTHKASIRFHPNLKIIGECSLWDLHNMKDLIIPWGVTTIDRYGIYAAWLDGSVIVPDTVQNVGEYPFGYGGHNSDVKCIVSEYNPIARTLEKWAYDAAERGVCEFRKNLNEFYPASAKQIQWKKSGGKYYAYDKDGSQITGWRQDQDGKWYYLDPQTGVMATGLRYINGKAYVFHSSGAREHDRWIQVNGKWYYLNSWGAGVVKYWKQSGSKWYFLQADGTMATSKWIKWYHQWYYVGKDGAMYTNRRTPDGYWVNGSGVWVR</sequence>
<dbReference type="Pfam" id="PF01473">
    <property type="entry name" value="Choline_bind_1"/>
    <property type="match status" value="2"/>
</dbReference>
<feature type="repeat" description="Cell wall-binding" evidence="2">
    <location>
        <begin position="484"/>
        <end position="503"/>
    </location>
</feature>
<dbReference type="RefSeq" id="WP_249294409.1">
    <property type="nucleotide sequence ID" value="NZ_JACRSV010000001.1"/>
</dbReference>
<dbReference type="InterPro" id="IPR018337">
    <property type="entry name" value="Cell_wall/Cho-bd_repeat"/>
</dbReference>
<gene>
    <name evidence="4" type="ORF">H8710_05450</name>
</gene>
<evidence type="ECO:0000256" key="2">
    <source>
        <dbReference type="PROSITE-ProRule" id="PRU00591"/>
    </source>
</evidence>
<evidence type="ECO:0000313" key="4">
    <source>
        <dbReference type="EMBL" id="MBC8559516.1"/>
    </source>
</evidence>
<accession>A0A926I738</accession>
<name>A0A926I738_9FIRM</name>
<dbReference type="Pfam" id="PF19085">
    <property type="entry name" value="Choline_bind_2"/>
    <property type="match status" value="1"/>
</dbReference>
<organism evidence="4 5">
    <name type="scientific">Fumia xinanensis</name>
    <dbReference type="NCBI Taxonomy" id="2763659"/>
    <lineage>
        <taxon>Bacteria</taxon>
        <taxon>Bacillati</taxon>
        <taxon>Bacillota</taxon>
        <taxon>Clostridia</taxon>
        <taxon>Eubacteriales</taxon>
        <taxon>Oscillospiraceae</taxon>
        <taxon>Fumia</taxon>
    </lineage>
</organism>
<dbReference type="Proteomes" id="UP000610760">
    <property type="component" value="Unassembled WGS sequence"/>
</dbReference>
<keyword evidence="5" id="KW-1185">Reference proteome</keyword>
<feature type="repeat" description="Cell wall-binding" evidence="2">
    <location>
        <begin position="441"/>
        <end position="461"/>
    </location>
</feature>
<evidence type="ECO:0000256" key="3">
    <source>
        <dbReference type="SAM" id="SignalP"/>
    </source>
</evidence>